<proteinExistence type="inferred from homology"/>
<dbReference type="Gene3D" id="3.40.50.300">
    <property type="entry name" value="P-loop containing nucleotide triphosphate hydrolases"/>
    <property type="match status" value="1"/>
</dbReference>
<reference evidence="11 12" key="1">
    <citation type="journal article" date="2020" name="Microorganisms">
        <title>Osmotic Adaptation and Compatible Solute Biosynthesis of Phototrophic Bacteria as Revealed from Genome Analyses.</title>
        <authorList>
            <person name="Imhoff J.F."/>
            <person name="Rahn T."/>
            <person name="Kunzel S."/>
            <person name="Keller A."/>
            <person name="Neulinger S.C."/>
        </authorList>
    </citation>
    <scope>NUCLEOTIDE SEQUENCE [LARGE SCALE GENOMIC DNA]</scope>
    <source>
        <strain evidence="11 12">DSM 25653</strain>
    </source>
</reference>
<keyword evidence="9" id="KW-0227">DNA damage</keyword>
<protein>
    <recommendedName>
        <fullName evidence="3 9">DNA replication and repair protein RecF</fullName>
    </recommendedName>
</protein>
<dbReference type="NCBIfam" id="TIGR00611">
    <property type="entry name" value="recf"/>
    <property type="match status" value="1"/>
</dbReference>
<evidence type="ECO:0000256" key="2">
    <source>
        <dbReference type="ARBA" id="ARBA00008016"/>
    </source>
</evidence>
<evidence type="ECO:0000313" key="12">
    <source>
        <dbReference type="Proteomes" id="UP001138768"/>
    </source>
</evidence>
<evidence type="ECO:0000256" key="3">
    <source>
        <dbReference type="ARBA" id="ARBA00020170"/>
    </source>
</evidence>
<dbReference type="HAMAP" id="MF_00365">
    <property type="entry name" value="RecF"/>
    <property type="match status" value="1"/>
</dbReference>
<evidence type="ECO:0000256" key="4">
    <source>
        <dbReference type="ARBA" id="ARBA00022490"/>
    </source>
</evidence>
<dbReference type="SUPFAM" id="SSF52540">
    <property type="entry name" value="P-loop containing nucleoside triphosphate hydrolases"/>
    <property type="match status" value="1"/>
</dbReference>
<evidence type="ECO:0000256" key="9">
    <source>
        <dbReference type="HAMAP-Rule" id="MF_00365"/>
    </source>
</evidence>
<sequence>MFNATLKRIRVQRFRNLRDVDVDFRSGATWIVGANAAGKTALLESIYCLSRGRSFRGRRFGSLIERGETSARIEGWLEASLGDARISWASARGEVTRDPAQGAETKLPVRLICEWTHALVEGEPSLRRRFIDWNLMLWDRSAGGLFSRFRRVASQRNAWLRAGARGQAVWDEPYAVALSEISRLRARFFEAFAEGFRALNAEEDWFREIEACWDGVIAGQDELVSRLAEMRPADQERGFTYLGISRDDFSLRLDGNKWVGSRGQSKVLGCVLQLAAEQLVSGENGVGALWLVDDLDAELSPEWSQRVVGLLRRNGSQVFYTALPGKELLASCRTADDAVFHVEHGDLLRATG</sequence>
<dbReference type="InterPro" id="IPR018078">
    <property type="entry name" value="DNA-binding_RecF_CS"/>
</dbReference>
<keyword evidence="9" id="KW-0742">SOS response</keyword>
<keyword evidence="4 9" id="KW-0963">Cytoplasm</keyword>
<evidence type="ECO:0000256" key="1">
    <source>
        <dbReference type="ARBA" id="ARBA00004496"/>
    </source>
</evidence>
<keyword evidence="6 9" id="KW-0547">Nucleotide-binding</keyword>
<dbReference type="GO" id="GO:0005524">
    <property type="term" value="F:ATP binding"/>
    <property type="evidence" value="ECO:0007669"/>
    <property type="project" value="UniProtKB-UniRule"/>
</dbReference>
<dbReference type="EMBL" id="NRRY01000014">
    <property type="protein sequence ID" value="MBK1618842.1"/>
    <property type="molecule type" value="Genomic_DNA"/>
</dbReference>
<keyword evidence="9" id="KW-0234">DNA repair</keyword>
<dbReference type="GO" id="GO:0009432">
    <property type="term" value="P:SOS response"/>
    <property type="evidence" value="ECO:0007669"/>
    <property type="project" value="UniProtKB-UniRule"/>
</dbReference>
<dbReference type="RefSeq" id="WP_200243302.1">
    <property type="nucleotide sequence ID" value="NZ_NRRY01000014.1"/>
</dbReference>
<dbReference type="InterPro" id="IPR027417">
    <property type="entry name" value="P-loop_NTPase"/>
</dbReference>
<keyword evidence="12" id="KW-1185">Reference proteome</keyword>
<comment type="similarity">
    <text evidence="2 9">Belongs to the RecF family.</text>
</comment>
<evidence type="ECO:0000256" key="6">
    <source>
        <dbReference type="ARBA" id="ARBA00022741"/>
    </source>
</evidence>
<evidence type="ECO:0000259" key="10">
    <source>
        <dbReference type="Pfam" id="PF02463"/>
    </source>
</evidence>
<name>A0A9X1B4P8_9GAMM</name>
<dbReference type="Gene3D" id="1.20.1050.90">
    <property type="entry name" value="RecF/RecN/SMC, N-terminal domain"/>
    <property type="match status" value="1"/>
</dbReference>
<evidence type="ECO:0000256" key="8">
    <source>
        <dbReference type="ARBA" id="ARBA00023125"/>
    </source>
</evidence>
<feature type="domain" description="RecF/RecN/SMC N-terminal" evidence="10">
    <location>
        <begin position="6"/>
        <end position="71"/>
    </location>
</feature>
<comment type="function">
    <text evidence="9">The RecF protein is involved in DNA metabolism; it is required for DNA replication and normal SOS inducibility. RecF binds preferentially to single-stranded, linear DNA. It also seems to bind ATP.</text>
</comment>
<dbReference type="GO" id="GO:0005737">
    <property type="term" value="C:cytoplasm"/>
    <property type="evidence" value="ECO:0007669"/>
    <property type="project" value="UniProtKB-SubCell"/>
</dbReference>
<evidence type="ECO:0000313" key="11">
    <source>
        <dbReference type="EMBL" id="MBK1618842.1"/>
    </source>
</evidence>
<dbReference type="PANTHER" id="PTHR32182">
    <property type="entry name" value="DNA REPLICATION AND REPAIR PROTEIN RECF"/>
    <property type="match status" value="1"/>
</dbReference>
<dbReference type="InterPro" id="IPR001238">
    <property type="entry name" value="DNA-binding_RecF"/>
</dbReference>
<dbReference type="Proteomes" id="UP001138768">
    <property type="component" value="Unassembled WGS sequence"/>
</dbReference>
<dbReference type="InterPro" id="IPR003395">
    <property type="entry name" value="RecF/RecN/SMC_N"/>
</dbReference>
<keyword evidence="7 9" id="KW-0067">ATP-binding</keyword>
<dbReference type="GO" id="GO:0006302">
    <property type="term" value="P:double-strand break repair"/>
    <property type="evidence" value="ECO:0007669"/>
    <property type="project" value="TreeGrafter"/>
</dbReference>
<keyword evidence="8 9" id="KW-0238">DNA-binding</keyword>
<evidence type="ECO:0000256" key="7">
    <source>
        <dbReference type="ARBA" id="ARBA00022840"/>
    </source>
</evidence>
<comment type="caution">
    <text evidence="11">The sequence shown here is derived from an EMBL/GenBank/DDBJ whole genome shotgun (WGS) entry which is preliminary data.</text>
</comment>
<dbReference type="PANTHER" id="PTHR32182:SF0">
    <property type="entry name" value="DNA REPLICATION AND REPAIR PROTEIN RECF"/>
    <property type="match status" value="1"/>
</dbReference>
<dbReference type="GO" id="GO:0006260">
    <property type="term" value="P:DNA replication"/>
    <property type="evidence" value="ECO:0007669"/>
    <property type="project" value="UniProtKB-UniRule"/>
</dbReference>
<dbReference type="GO" id="GO:0003697">
    <property type="term" value="F:single-stranded DNA binding"/>
    <property type="evidence" value="ECO:0007669"/>
    <property type="project" value="UniProtKB-UniRule"/>
</dbReference>
<dbReference type="AlphaFoldDB" id="A0A9X1B4P8"/>
<comment type="subcellular location">
    <subcellularLocation>
        <location evidence="1 9">Cytoplasm</location>
    </subcellularLocation>
</comment>
<dbReference type="InterPro" id="IPR042174">
    <property type="entry name" value="RecF_2"/>
</dbReference>
<keyword evidence="5 9" id="KW-0235">DNA replication</keyword>
<accession>A0A9X1B4P8</accession>
<feature type="binding site" evidence="9">
    <location>
        <begin position="33"/>
        <end position="40"/>
    </location>
    <ligand>
        <name>ATP</name>
        <dbReference type="ChEBI" id="CHEBI:30616"/>
    </ligand>
</feature>
<evidence type="ECO:0000256" key="5">
    <source>
        <dbReference type="ARBA" id="ARBA00022705"/>
    </source>
</evidence>
<dbReference type="GO" id="GO:0000731">
    <property type="term" value="P:DNA synthesis involved in DNA repair"/>
    <property type="evidence" value="ECO:0007669"/>
    <property type="project" value="TreeGrafter"/>
</dbReference>
<gene>
    <name evidence="9" type="primary">recF</name>
    <name evidence="11" type="ORF">CKO42_10430</name>
</gene>
<organism evidence="11 12">
    <name type="scientific">Lamprobacter modestohalophilus</name>
    <dbReference type="NCBI Taxonomy" id="1064514"/>
    <lineage>
        <taxon>Bacteria</taxon>
        <taxon>Pseudomonadati</taxon>
        <taxon>Pseudomonadota</taxon>
        <taxon>Gammaproteobacteria</taxon>
        <taxon>Chromatiales</taxon>
        <taxon>Chromatiaceae</taxon>
        <taxon>Lamprobacter</taxon>
    </lineage>
</organism>
<dbReference type="PROSITE" id="PS00617">
    <property type="entry name" value="RECF_1"/>
    <property type="match status" value="1"/>
</dbReference>
<dbReference type="Pfam" id="PF02463">
    <property type="entry name" value="SMC_N"/>
    <property type="match status" value="1"/>
</dbReference>